<dbReference type="Proteomes" id="UP000224956">
    <property type="component" value="Segment"/>
</dbReference>
<organism evidence="1 2">
    <name type="scientific">Mycobacterium phage Taquito</name>
    <dbReference type="NCBI Taxonomy" id="1897500"/>
    <lineage>
        <taxon>Viruses</taxon>
        <taxon>Duplodnaviria</taxon>
        <taxon>Heunggongvirae</taxon>
        <taxon>Uroviricota</taxon>
        <taxon>Caudoviricetes</taxon>
        <taxon>Weiservirinae</taxon>
        <taxon>Fionnbharthvirus</taxon>
        <taxon>Fionnbharthvirus taquito</taxon>
    </lineage>
</organism>
<protein>
    <submittedName>
        <fullName evidence="1">Uncharacterized protein</fullName>
    </submittedName>
</protein>
<name>A0A1D8EQ62_9CAUD</name>
<dbReference type="EMBL" id="KX621007">
    <property type="protein sequence ID" value="AOT23173.1"/>
    <property type="molecule type" value="Genomic_DNA"/>
</dbReference>
<gene>
    <name evidence="1" type="ORF">SEA_TAQUITO_53</name>
</gene>
<proteinExistence type="predicted"/>
<accession>A0A1D8EQ62</accession>
<evidence type="ECO:0000313" key="2">
    <source>
        <dbReference type="Proteomes" id="UP000224956"/>
    </source>
</evidence>
<evidence type="ECO:0000313" key="1">
    <source>
        <dbReference type="EMBL" id="AOT23173.1"/>
    </source>
</evidence>
<sequence length="103" mass="11593">MTLACDLIVHPVNSNEGLHFRGPGIDDELYAGGRSTFEVTTTMGRRLTFTFEPDRPIWMHNAENVAGVWSCSYYRPNGKNTPTMLARLLPGERIESVRNTTHV</sequence>
<reference evidence="1 2" key="1">
    <citation type="submission" date="2016-07" db="EMBL/GenBank/DDBJ databases">
        <authorList>
            <person name="Henderson J.H."/>
            <person name="Agbayani G."/>
            <person name="Akanbi A."/>
            <person name="Allen L."/>
            <person name="Anton T."/>
            <person name="Bauer V."/>
            <person name="Benoit R."/>
            <person name="Bhakta Y."/>
            <person name="Binongcal M.A."/>
            <person name="Bobovsky T."/>
            <person name="Bual H."/>
            <person name="Calley B."/>
            <person name="Clark M."/>
            <person name="Conahan B."/>
            <person name="Cone E."/>
            <person name="Dardis C."/>
            <person name="Fangman M."/>
            <person name="Flatgard B."/>
            <person name="Focht K."/>
            <person name="Geraci K."/>
            <person name="Goodwin B."/>
            <person name="Hanson H."/>
            <person name="Hunt G."/>
            <person name="Hutton S."/>
            <person name="Illback M."/>
            <person name="Jamsa A."/>
            <person name="Konzek B."/>
            <person name="Kraus A."/>
            <person name="Kuenzi M."/>
            <person name="Laird K."/>
            <person name="Lieb M."/>
            <person name="MacKenzie A."/>
            <person name="Maurer K."/>
            <person name="Miera M."/>
            <person name="Mishler B."/>
            <person name="Naughton C."/>
            <person name="Nease R."/>
            <person name="Nelson B."/>
            <person name="Nigg N."/>
            <person name="O'Sullivan K."/>
            <person name="Orion I."/>
            <person name="Peterson C."/>
            <person name="Peterson S."/>
            <person name="Roletto M."/>
            <person name="Rush L."/>
            <person name="Schlatter T."/>
            <person name="Seidl R."/>
            <person name="Sevy E."/>
            <person name="Sonderby V."/>
            <person name="Souers H."/>
            <person name="Syvertson H."/>
            <person name="Taggard K."/>
            <person name="Takasugi J."/>
            <person name="Tietge S."/>
            <person name="Vasquez C."/>
            <person name="Velasco R."/>
            <person name="Virk M."/>
            <person name="Vologdin S."/>
            <person name="Wing S."/>
            <person name="Winslow J."/>
            <person name="Young E."/>
            <person name="Cunanan N."/>
            <person name="Dasiuk E."/>
            <person name="Fudge K."/>
            <person name="Murphy A."/>
            <person name="Poxleitner M.K."/>
            <person name="Ettinger A.-S.H."/>
            <person name="Anders K.R."/>
            <person name="Schaff J.E."/>
            <person name="Dashiell C.L."/>
            <person name="Macialek J.A."/>
            <person name="Braun M.A."/>
            <person name="Delesalle V.A."/>
            <person name="Hughes L.E."/>
            <person name="Ware V.C."/>
            <person name="Bradley K.W."/>
            <person name="Barker L.P."/>
            <person name="Asai D.J."/>
            <person name="Bowman C.A."/>
            <person name="Russell D.A."/>
            <person name="Pope W.H."/>
            <person name="Jacobs-Sera D."/>
            <person name="Hendrix R.W."/>
            <person name="Hatfull G.F."/>
        </authorList>
    </citation>
    <scope>NUCLEOTIDE SEQUENCE [LARGE SCALE GENOMIC DNA]</scope>
</reference>
<keyword evidence="2" id="KW-1185">Reference proteome</keyword>